<evidence type="ECO:0000313" key="3">
    <source>
        <dbReference type="Proteomes" id="UP001596504"/>
    </source>
</evidence>
<dbReference type="EMBL" id="JBHTCJ010000006">
    <property type="protein sequence ID" value="MFC7342590.1"/>
    <property type="molecule type" value="Genomic_DNA"/>
</dbReference>
<dbReference type="Pfam" id="PF02036">
    <property type="entry name" value="SCP2"/>
    <property type="match status" value="1"/>
</dbReference>
<reference evidence="3" key="1">
    <citation type="journal article" date="2019" name="Int. J. Syst. Evol. Microbiol.">
        <title>The Global Catalogue of Microorganisms (GCM) 10K type strain sequencing project: providing services to taxonomists for standard genome sequencing and annotation.</title>
        <authorList>
            <consortium name="The Broad Institute Genomics Platform"/>
            <consortium name="The Broad Institute Genome Sequencing Center for Infectious Disease"/>
            <person name="Wu L."/>
            <person name="Ma J."/>
        </authorList>
    </citation>
    <scope>NUCLEOTIDE SEQUENCE [LARGE SCALE GENOMIC DNA]</scope>
    <source>
        <strain evidence="3">WLHS5</strain>
    </source>
</reference>
<evidence type="ECO:0000259" key="1">
    <source>
        <dbReference type="Pfam" id="PF02036"/>
    </source>
</evidence>
<sequence>MAALPQPQDDSITALGEMDPRRLGRDEFVMRLDAASSGSGELDLSQLSPEQFAVLVSRATGEQLKAVLERPALREAVLAEIFRRMSERYTGGTTTGVVRWRIDTGDELLRWECELDADRCAVTRDSAAEEPRATLTLPPLEFVKLTSGNATPTKLLMTGKLKVSGDLTFAAALPKLFDVPKP</sequence>
<dbReference type="RefSeq" id="WP_380668612.1">
    <property type="nucleotide sequence ID" value="NZ_JBHTCJ010000006.1"/>
</dbReference>
<name>A0ABW2LM68_9PSEU</name>
<gene>
    <name evidence="2" type="ORF">ACFQRI_14390</name>
</gene>
<dbReference type="Proteomes" id="UP001596504">
    <property type="component" value="Unassembled WGS sequence"/>
</dbReference>
<evidence type="ECO:0000313" key="2">
    <source>
        <dbReference type="EMBL" id="MFC7342590.1"/>
    </source>
</evidence>
<proteinExistence type="predicted"/>
<accession>A0ABW2LM68</accession>
<comment type="caution">
    <text evidence="2">The sequence shown here is derived from an EMBL/GenBank/DDBJ whole genome shotgun (WGS) entry which is preliminary data.</text>
</comment>
<dbReference type="Gene3D" id="3.30.1050.10">
    <property type="entry name" value="SCP2 sterol-binding domain"/>
    <property type="match status" value="1"/>
</dbReference>
<protein>
    <submittedName>
        <fullName evidence="2">SCP2 sterol-binding domain-containing protein</fullName>
    </submittedName>
</protein>
<dbReference type="InterPro" id="IPR036527">
    <property type="entry name" value="SCP2_sterol-bd_dom_sf"/>
</dbReference>
<dbReference type="SUPFAM" id="SSF55718">
    <property type="entry name" value="SCP-like"/>
    <property type="match status" value="1"/>
</dbReference>
<keyword evidence="3" id="KW-1185">Reference proteome</keyword>
<feature type="domain" description="SCP2" evidence="1">
    <location>
        <begin position="95"/>
        <end position="178"/>
    </location>
</feature>
<organism evidence="2 3">
    <name type="scientific">Saccharopolyspora griseoalba</name>
    <dbReference type="NCBI Taxonomy" id="1431848"/>
    <lineage>
        <taxon>Bacteria</taxon>
        <taxon>Bacillati</taxon>
        <taxon>Actinomycetota</taxon>
        <taxon>Actinomycetes</taxon>
        <taxon>Pseudonocardiales</taxon>
        <taxon>Pseudonocardiaceae</taxon>
        <taxon>Saccharopolyspora</taxon>
    </lineage>
</organism>
<dbReference type="InterPro" id="IPR003033">
    <property type="entry name" value="SCP2_sterol-bd_dom"/>
</dbReference>